<proteinExistence type="predicted"/>
<evidence type="ECO:0000256" key="1">
    <source>
        <dbReference type="ARBA" id="ARBA00022737"/>
    </source>
</evidence>
<dbReference type="Pfam" id="PF12796">
    <property type="entry name" value="Ank_2"/>
    <property type="match status" value="1"/>
</dbReference>
<dbReference type="Gene3D" id="1.25.40.20">
    <property type="entry name" value="Ankyrin repeat-containing domain"/>
    <property type="match status" value="2"/>
</dbReference>
<evidence type="ECO:0000256" key="2">
    <source>
        <dbReference type="ARBA" id="ARBA00023043"/>
    </source>
</evidence>
<organism evidence="4 5">
    <name type="scientific">Cymbomonas tetramitiformis</name>
    <dbReference type="NCBI Taxonomy" id="36881"/>
    <lineage>
        <taxon>Eukaryota</taxon>
        <taxon>Viridiplantae</taxon>
        <taxon>Chlorophyta</taxon>
        <taxon>Pyramimonadophyceae</taxon>
        <taxon>Pyramimonadales</taxon>
        <taxon>Pyramimonadaceae</taxon>
        <taxon>Cymbomonas</taxon>
    </lineage>
</organism>
<dbReference type="PROSITE" id="PS50088">
    <property type="entry name" value="ANK_REPEAT"/>
    <property type="match status" value="3"/>
</dbReference>
<name>A0AAE0EWQ3_9CHLO</name>
<dbReference type="SMART" id="SM00248">
    <property type="entry name" value="ANK"/>
    <property type="match status" value="3"/>
</dbReference>
<accession>A0AAE0EWQ3</accession>
<feature type="repeat" description="ANK" evidence="3">
    <location>
        <begin position="52"/>
        <end position="84"/>
    </location>
</feature>
<dbReference type="InterPro" id="IPR036770">
    <property type="entry name" value="Ankyrin_rpt-contain_sf"/>
</dbReference>
<keyword evidence="2 3" id="KW-0040">ANK repeat</keyword>
<dbReference type="Proteomes" id="UP001190700">
    <property type="component" value="Unassembled WGS sequence"/>
</dbReference>
<evidence type="ECO:0000256" key="3">
    <source>
        <dbReference type="PROSITE-ProRule" id="PRU00023"/>
    </source>
</evidence>
<gene>
    <name evidence="4" type="ORF">CYMTET_46824</name>
</gene>
<dbReference type="Pfam" id="PF00023">
    <property type="entry name" value="Ank"/>
    <property type="match status" value="1"/>
</dbReference>
<protein>
    <submittedName>
        <fullName evidence="4">Uncharacterized protein</fullName>
    </submittedName>
</protein>
<evidence type="ECO:0000313" key="4">
    <source>
        <dbReference type="EMBL" id="KAK3243531.1"/>
    </source>
</evidence>
<dbReference type="PROSITE" id="PS50297">
    <property type="entry name" value="ANK_REP_REGION"/>
    <property type="match status" value="3"/>
</dbReference>
<dbReference type="InterPro" id="IPR002110">
    <property type="entry name" value="Ankyrin_rpt"/>
</dbReference>
<sequence length="155" mass="17090">MAKRLIKEGVDINTKGGPGQQTPLMTAVLQGQANMVGLLLDSGADPTIGEKDGYTPVHGAAYQGRANVMKILIDKNFDLNEVHRDGFTPLHRACWGKEQRHTDTVKLLLNAGVDPKQPSSTGVECIQMTRNEETKKVVGQQLFAKNMRQQEEHEL</sequence>
<feature type="repeat" description="ANK" evidence="3">
    <location>
        <begin position="85"/>
        <end position="120"/>
    </location>
</feature>
<feature type="repeat" description="ANK" evidence="3">
    <location>
        <begin position="19"/>
        <end position="51"/>
    </location>
</feature>
<comment type="caution">
    <text evidence="4">The sequence shown here is derived from an EMBL/GenBank/DDBJ whole genome shotgun (WGS) entry which is preliminary data.</text>
</comment>
<dbReference type="PANTHER" id="PTHR24171">
    <property type="entry name" value="ANKYRIN REPEAT DOMAIN-CONTAINING PROTEIN 39-RELATED"/>
    <property type="match status" value="1"/>
</dbReference>
<keyword evidence="1" id="KW-0677">Repeat</keyword>
<dbReference type="AlphaFoldDB" id="A0AAE0EWQ3"/>
<reference evidence="4 5" key="1">
    <citation type="journal article" date="2015" name="Genome Biol. Evol.">
        <title>Comparative Genomics of a Bacterivorous Green Alga Reveals Evolutionary Causalities and Consequences of Phago-Mixotrophic Mode of Nutrition.</title>
        <authorList>
            <person name="Burns J.A."/>
            <person name="Paasch A."/>
            <person name="Narechania A."/>
            <person name="Kim E."/>
        </authorList>
    </citation>
    <scope>NUCLEOTIDE SEQUENCE [LARGE SCALE GENOMIC DNA]</scope>
    <source>
        <strain evidence="4 5">PLY_AMNH</strain>
    </source>
</reference>
<dbReference type="EMBL" id="LGRX02032791">
    <property type="protein sequence ID" value="KAK3243531.1"/>
    <property type="molecule type" value="Genomic_DNA"/>
</dbReference>
<dbReference type="SUPFAM" id="SSF48403">
    <property type="entry name" value="Ankyrin repeat"/>
    <property type="match status" value="1"/>
</dbReference>
<keyword evidence="5" id="KW-1185">Reference proteome</keyword>
<evidence type="ECO:0000313" key="5">
    <source>
        <dbReference type="Proteomes" id="UP001190700"/>
    </source>
</evidence>